<evidence type="ECO:0000313" key="2">
    <source>
        <dbReference type="EMBL" id="MBU3877077.1"/>
    </source>
</evidence>
<feature type="coiled-coil region" evidence="1">
    <location>
        <begin position="108"/>
        <end position="135"/>
    </location>
</feature>
<gene>
    <name evidence="2" type="ORF">HGO97_014800</name>
</gene>
<reference evidence="2 3" key="1">
    <citation type="submission" date="2021-06" db="EMBL/GenBank/DDBJ databases">
        <title>Faecalicatena sp. nov. isolated from porcine feces.</title>
        <authorList>
            <person name="Oh B.S."/>
            <person name="Lee J.H."/>
        </authorList>
    </citation>
    <scope>NUCLEOTIDE SEQUENCE [LARGE SCALE GENOMIC DNA]</scope>
    <source>
        <strain evidence="2 3">AGMB00832</strain>
    </source>
</reference>
<dbReference type="EMBL" id="JABACJ020000015">
    <property type="protein sequence ID" value="MBU3877077.1"/>
    <property type="molecule type" value="Genomic_DNA"/>
</dbReference>
<name>A0ABS6D7B8_9FIRM</name>
<organism evidence="2 3">
    <name type="scientific">Faecalicatena faecalis</name>
    <dbReference type="NCBI Taxonomy" id="2726362"/>
    <lineage>
        <taxon>Bacteria</taxon>
        <taxon>Bacillati</taxon>
        <taxon>Bacillota</taxon>
        <taxon>Clostridia</taxon>
        <taxon>Lachnospirales</taxon>
        <taxon>Lachnospiraceae</taxon>
        <taxon>Faecalicatena</taxon>
    </lineage>
</organism>
<keyword evidence="1" id="KW-0175">Coiled coil</keyword>
<evidence type="ECO:0000313" key="3">
    <source>
        <dbReference type="Proteomes" id="UP000723714"/>
    </source>
</evidence>
<protein>
    <recommendedName>
        <fullName evidence="4">DUF2383 domain-containing protein</fullName>
    </recommendedName>
</protein>
<proteinExistence type="predicted"/>
<dbReference type="Proteomes" id="UP000723714">
    <property type="component" value="Unassembled WGS sequence"/>
</dbReference>
<evidence type="ECO:0000256" key="1">
    <source>
        <dbReference type="SAM" id="Coils"/>
    </source>
</evidence>
<dbReference type="RefSeq" id="WP_216243136.1">
    <property type="nucleotide sequence ID" value="NZ_JABACJ020000015.1"/>
</dbReference>
<accession>A0ABS6D7B8</accession>
<sequence>MEDQTVQLLEECSKGCKMGLDSIGQVQDFITEDEKLKKVIDRYHEKYRTLDEETARLLGQFGEQDKEPGIMAAAFSWMTTEMKLMLKGDRRQVAKLMMDGCNMGIKSISEAINENREASEQAKSIARKLVKELEEFMKDMKEFL</sequence>
<evidence type="ECO:0008006" key="4">
    <source>
        <dbReference type="Google" id="ProtNLM"/>
    </source>
</evidence>
<comment type="caution">
    <text evidence="2">The sequence shown here is derived from an EMBL/GenBank/DDBJ whole genome shotgun (WGS) entry which is preliminary data.</text>
</comment>
<keyword evidence="3" id="KW-1185">Reference proteome</keyword>